<feature type="region of interest" description="Disordered" evidence="1">
    <location>
        <begin position="1"/>
        <end position="29"/>
    </location>
</feature>
<sequence>MPHGYQHGHARDATSGAAPVDSLPPRPASEPVHWAVASVNSYGRRGCSSISAGNSASGFDGANSTGANGDAHGDSSDNVSQPKDLHALKHWLVMMEDEVHTRKRPRHPDGAHEQAPMAPPLRPAPMPMAPAAGQPIRRDGPVMCSQQQQRPNSGNPVQLPPRGPGGHGGWPTGPTAPPPRRATDTGVMAWQLPSHHNGQISCAPIQRESLGGPRAWAHGSTNAGGVGTRQPAPHQGGQAAVAAPGGGHTGAACGPAGPSAGYQPYASEVQFQPGQQQQQLLLQQQQQQQQQQLLQQQQQQQEMLQQQHRQQRMRQQQQQLQQQQRPQELWPQRQQQGPFVASQVQQQQPAPPAAETHWPHQNGSDQANPSRGSAAPQQLHEQASCHAVVLQGGQEPYAAGSWVQDRSAHGHGALAMQPPCMLQAAHGLQGAGGSASMPQQPSSRHASQPGAGLMQQCSGPVFGAGHNAARQPEPMHQHQQAQMLAAAHPGAPFAPTQVPPQLQQQWHQV</sequence>
<comment type="caution">
    <text evidence="2">The sequence shown here is derived from an EMBL/GenBank/DDBJ whole genome shotgun (WGS) entry which is preliminary data.</text>
</comment>
<feature type="region of interest" description="Disordered" evidence="1">
    <location>
        <begin position="100"/>
        <end position="184"/>
    </location>
</feature>
<feature type="compositionally biased region" description="Polar residues" evidence="1">
    <location>
        <begin position="359"/>
        <end position="381"/>
    </location>
</feature>
<feature type="compositionally biased region" description="Low complexity" evidence="1">
    <location>
        <begin position="310"/>
        <end position="348"/>
    </location>
</feature>
<proteinExistence type="predicted"/>
<dbReference type="OrthoDB" id="10690143at2759"/>
<organism evidence="2 3">
    <name type="scientific">Chlamydomonas incerta</name>
    <dbReference type="NCBI Taxonomy" id="51695"/>
    <lineage>
        <taxon>Eukaryota</taxon>
        <taxon>Viridiplantae</taxon>
        <taxon>Chlorophyta</taxon>
        <taxon>core chlorophytes</taxon>
        <taxon>Chlorophyceae</taxon>
        <taxon>CS clade</taxon>
        <taxon>Chlamydomonadales</taxon>
        <taxon>Chlamydomonadaceae</taxon>
        <taxon>Chlamydomonas</taxon>
    </lineage>
</organism>
<dbReference type="EMBL" id="JAEHOC010000033">
    <property type="protein sequence ID" value="KAG2428806.1"/>
    <property type="molecule type" value="Genomic_DNA"/>
</dbReference>
<gene>
    <name evidence="2" type="ORF">HXX76_011506</name>
</gene>
<reference evidence="2" key="1">
    <citation type="journal article" date="2020" name="bioRxiv">
        <title>Comparative genomics of Chlamydomonas.</title>
        <authorList>
            <person name="Craig R.J."/>
            <person name="Hasan A.R."/>
            <person name="Ness R.W."/>
            <person name="Keightley P.D."/>
        </authorList>
    </citation>
    <scope>NUCLEOTIDE SEQUENCE</scope>
    <source>
        <strain evidence="2">SAG 7.73</strain>
    </source>
</reference>
<accession>A0A835SNE5</accession>
<feature type="region of interest" description="Disordered" evidence="1">
    <location>
        <begin position="61"/>
        <end position="81"/>
    </location>
</feature>
<evidence type="ECO:0000313" key="3">
    <source>
        <dbReference type="Proteomes" id="UP000650467"/>
    </source>
</evidence>
<feature type="compositionally biased region" description="Low complexity" evidence="1">
    <location>
        <begin position="477"/>
        <end position="488"/>
    </location>
</feature>
<evidence type="ECO:0000313" key="2">
    <source>
        <dbReference type="EMBL" id="KAG2428806.1"/>
    </source>
</evidence>
<feature type="compositionally biased region" description="Polar residues" evidence="1">
    <location>
        <begin position="144"/>
        <end position="156"/>
    </location>
</feature>
<feature type="region of interest" description="Disordered" evidence="1">
    <location>
        <begin position="218"/>
        <end position="259"/>
    </location>
</feature>
<feature type="region of interest" description="Disordered" evidence="1">
    <location>
        <begin position="310"/>
        <end position="382"/>
    </location>
</feature>
<feature type="region of interest" description="Disordered" evidence="1">
    <location>
        <begin position="427"/>
        <end position="509"/>
    </location>
</feature>
<keyword evidence="3" id="KW-1185">Reference proteome</keyword>
<feature type="compositionally biased region" description="Low complexity" evidence="1">
    <location>
        <begin position="495"/>
        <end position="509"/>
    </location>
</feature>
<feature type="compositionally biased region" description="Pro residues" evidence="1">
    <location>
        <begin position="117"/>
        <end position="128"/>
    </location>
</feature>
<evidence type="ECO:0000256" key="1">
    <source>
        <dbReference type="SAM" id="MobiDB-lite"/>
    </source>
</evidence>
<dbReference type="AlphaFoldDB" id="A0A835SNE5"/>
<dbReference type="Proteomes" id="UP000650467">
    <property type="component" value="Unassembled WGS sequence"/>
</dbReference>
<feature type="compositionally biased region" description="Polar residues" evidence="1">
    <location>
        <begin position="437"/>
        <end position="446"/>
    </location>
</feature>
<feature type="compositionally biased region" description="Low complexity" evidence="1">
    <location>
        <begin position="230"/>
        <end position="243"/>
    </location>
</feature>
<protein>
    <submittedName>
        <fullName evidence="2">Uncharacterized protein</fullName>
    </submittedName>
</protein>
<feature type="compositionally biased region" description="Low complexity" evidence="1">
    <location>
        <begin position="250"/>
        <end position="259"/>
    </location>
</feature>
<name>A0A835SNE5_CHLIN</name>